<gene>
    <name evidence="5" type="primary">mdoC</name>
    <name evidence="5" type="ORF">PAECIP111893_01225</name>
</gene>
<name>A0ABM9C028_9BACL</name>
<feature type="domain" description="Acyltransferase 3" evidence="4">
    <location>
        <begin position="7"/>
        <end position="368"/>
    </location>
</feature>
<dbReference type="EMBL" id="CAKMMF010000005">
    <property type="protein sequence ID" value="CAH1199082.1"/>
    <property type="molecule type" value="Genomic_DNA"/>
</dbReference>
<keyword evidence="6" id="KW-1185">Reference proteome</keyword>
<feature type="transmembrane region" description="Helical" evidence="3">
    <location>
        <begin position="247"/>
        <end position="269"/>
    </location>
</feature>
<feature type="transmembrane region" description="Helical" evidence="3">
    <location>
        <begin position="289"/>
        <end position="307"/>
    </location>
</feature>
<comment type="subcellular location">
    <subcellularLocation>
        <location evidence="1">Membrane</location>
    </subcellularLocation>
</comment>
<keyword evidence="3" id="KW-0472">Membrane</keyword>
<comment type="caution">
    <text evidence="5">The sequence shown here is derived from an EMBL/GenBank/DDBJ whole genome shotgun (WGS) entry which is preliminary data.</text>
</comment>
<organism evidence="5 6">
    <name type="scientific">Paenibacillus plantiphilus</name>
    <dbReference type="NCBI Taxonomy" id="2905650"/>
    <lineage>
        <taxon>Bacteria</taxon>
        <taxon>Bacillati</taxon>
        <taxon>Bacillota</taxon>
        <taxon>Bacilli</taxon>
        <taxon>Bacillales</taxon>
        <taxon>Paenibacillaceae</taxon>
        <taxon>Paenibacillus</taxon>
    </lineage>
</organism>
<evidence type="ECO:0000256" key="2">
    <source>
        <dbReference type="ARBA" id="ARBA00007400"/>
    </source>
</evidence>
<accession>A0ABM9C028</accession>
<evidence type="ECO:0000259" key="4">
    <source>
        <dbReference type="Pfam" id="PF01757"/>
    </source>
</evidence>
<dbReference type="Pfam" id="PF01757">
    <property type="entry name" value="Acyl_transf_3"/>
    <property type="match status" value="1"/>
</dbReference>
<feature type="transmembrane region" description="Helical" evidence="3">
    <location>
        <begin position="151"/>
        <end position="171"/>
    </location>
</feature>
<feature type="transmembrane region" description="Helical" evidence="3">
    <location>
        <begin position="49"/>
        <end position="69"/>
    </location>
</feature>
<dbReference type="GO" id="GO:0016740">
    <property type="term" value="F:transferase activity"/>
    <property type="evidence" value="ECO:0007669"/>
    <property type="project" value="UniProtKB-KW"/>
</dbReference>
<evidence type="ECO:0000256" key="3">
    <source>
        <dbReference type="SAM" id="Phobius"/>
    </source>
</evidence>
<dbReference type="RefSeq" id="WP_236339586.1">
    <property type="nucleotide sequence ID" value="NZ_CAKMMF010000005.1"/>
</dbReference>
<comment type="similarity">
    <text evidence="2">Belongs to the acyltransferase 3 family.</text>
</comment>
<feature type="transmembrane region" description="Helical" evidence="3">
    <location>
        <begin position="183"/>
        <end position="203"/>
    </location>
</feature>
<proteinExistence type="inferred from homology"/>
<sequence>MNTRLFFLDSLKVALICLVVAHHAGQPYGGSDGFWYFQSHQEAINLGTFFSINSAFFMSLFFFISAYFVPSSFDKKGPALFIKERLKRLGLPLLLGFFILIPVLMYAFYINFRGYESISFYNYYTNIYLGLGVQPEGWTGPSWPDLQFAHLWFIEHLLVYAVLYSVIRLLWKKRPLERLVKQLPSTGAVVLFGVLVALATFAIRILHPIDEWTGFLGFIQTEFAHVPQYAAFFIAGILAYRNNWLHSLSHAVGITWLAVGVALMVFRYAGWVPFLSKGGFNGASLGYSFYETFLCLGLSIGLLYAFRELGNRTNWMTSMLARNAFTVYVLHVPIVVCLQYVLENTELSTMTKFLVVATGGIVLSFFVSHGINQITRRFGTKTKQNDLPS</sequence>
<reference evidence="5" key="1">
    <citation type="submission" date="2022-01" db="EMBL/GenBank/DDBJ databases">
        <authorList>
            <person name="Criscuolo A."/>
        </authorList>
    </citation>
    <scope>NUCLEOTIDE SEQUENCE</scope>
    <source>
        <strain evidence="5">CIP111893</strain>
    </source>
</reference>
<keyword evidence="3" id="KW-0812">Transmembrane</keyword>
<feature type="transmembrane region" description="Helical" evidence="3">
    <location>
        <begin position="319"/>
        <end position="341"/>
    </location>
</feature>
<dbReference type="InterPro" id="IPR050623">
    <property type="entry name" value="Glucan_succinyl_AcylTrfase"/>
</dbReference>
<keyword evidence="5" id="KW-0808">Transferase</keyword>
<feature type="transmembrane region" description="Helical" evidence="3">
    <location>
        <begin position="89"/>
        <end position="110"/>
    </location>
</feature>
<keyword evidence="3" id="KW-1133">Transmembrane helix</keyword>
<evidence type="ECO:0000256" key="1">
    <source>
        <dbReference type="ARBA" id="ARBA00004370"/>
    </source>
</evidence>
<dbReference type="EC" id="2.1.-.-" evidence="5"/>
<dbReference type="Proteomes" id="UP000838686">
    <property type="component" value="Unassembled WGS sequence"/>
</dbReference>
<dbReference type="InterPro" id="IPR002656">
    <property type="entry name" value="Acyl_transf_3_dom"/>
</dbReference>
<dbReference type="PANTHER" id="PTHR36927">
    <property type="entry name" value="BLR4337 PROTEIN"/>
    <property type="match status" value="1"/>
</dbReference>
<feature type="transmembrane region" description="Helical" evidence="3">
    <location>
        <begin position="223"/>
        <end position="240"/>
    </location>
</feature>
<evidence type="ECO:0000313" key="6">
    <source>
        <dbReference type="Proteomes" id="UP000838686"/>
    </source>
</evidence>
<evidence type="ECO:0000313" key="5">
    <source>
        <dbReference type="EMBL" id="CAH1199082.1"/>
    </source>
</evidence>
<protein>
    <submittedName>
        <fullName evidence="5">Glucans biosynthesis protein C</fullName>
        <ecNumber evidence="5">2.1.-.-</ecNumber>
    </submittedName>
</protein>
<feature type="transmembrane region" description="Helical" evidence="3">
    <location>
        <begin position="353"/>
        <end position="371"/>
    </location>
</feature>